<sequence length="116" mass="12922">MAKQYNWHKIGDAADLIAAENEITVLEVSGKKICCARHQSQLYAFAYKCPHASGIMGDGFIDDAGNVVCPIHRYRFSMKNGYNSSGEGYYLKTYPVEQRADGIFVGMEKSGLFGWL</sequence>
<dbReference type="PROSITE" id="PS51296">
    <property type="entry name" value="RIESKE"/>
    <property type="match status" value="1"/>
</dbReference>
<keyword evidence="3" id="KW-0408">Iron</keyword>
<evidence type="ECO:0000256" key="1">
    <source>
        <dbReference type="ARBA" id="ARBA00022714"/>
    </source>
</evidence>
<dbReference type="GO" id="GO:0046872">
    <property type="term" value="F:metal ion binding"/>
    <property type="evidence" value="ECO:0007669"/>
    <property type="project" value="UniProtKB-KW"/>
</dbReference>
<evidence type="ECO:0000256" key="5">
    <source>
        <dbReference type="ARBA" id="ARBA00034078"/>
    </source>
</evidence>
<comment type="caution">
    <text evidence="8">The sequence shown here is derived from an EMBL/GenBank/DDBJ whole genome shotgun (WGS) entry which is preliminary data.</text>
</comment>
<dbReference type="GO" id="GO:0051537">
    <property type="term" value="F:2 iron, 2 sulfur cluster binding"/>
    <property type="evidence" value="ECO:0007669"/>
    <property type="project" value="UniProtKB-KW"/>
</dbReference>
<dbReference type="Pfam" id="PF00355">
    <property type="entry name" value="Rieske"/>
    <property type="match status" value="1"/>
</dbReference>
<dbReference type="PANTHER" id="PTHR21496">
    <property type="entry name" value="FERREDOXIN-RELATED"/>
    <property type="match status" value="1"/>
</dbReference>
<name>A0A562TDD1_CHIJA</name>
<keyword evidence="8" id="KW-0223">Dioxygenase</keyword>
<comment type="cofactor">
    <cofactor evidence="5">
        <name>[2Fe-2S] cluster</name>
        <dbReference type="ChEBI" id="CHEBI:190135"/>
    </cofactor>
</comment>
<feature type="domain" description="Rieske" evidence="7">
    <location>
        <begin position="7"/>
        <end position="105"/>
    </location>
</feature>
<keyword evidence="4" id="KW-0411">Iron-sulfur</keyword>
<dbReference type="GO" id="GO:0051213">
    <property type="term" value="F:dioxygenase activity"/>
    <property type="evidence" value="ECO:0007669"/>
    <property type="project" value="UniProtKB-KW"/>
</dbReference>
<proteinExistence type="inferred from homology"/>
<dbReference type="AlphaFoldDB" id="A0A562TDD1"/>
<dbReference type="OrthoDB" id="593800at2"/>
<keyword evidence="1" id="KW-0001">2Fe-2S</keyword>
<keyword evidence="2" id="KW-0479">Metal-binding</keyword>
<dbReference type="SUPFAM" id="SSF50022">
    <property type="entry name" value="ISP domain"/>
    <property type="match status" value="1"/>
</dbReference>
<comment type="similarity">
    <text evidence="6">Belongs to the bacterial ring-hydroxylating dioxygenase ferredoxin component family.</text>
</comment>
<dbReference type="RefSeq" id="WP_145710713.1">
    <property type="nucleotide sequence ID" value="NZ_BAAAFY010000001.1"/>
</dbReference>
<dbReference type="InterPro" id="IPR017941">
    <property type="entry name" value="Rieske_2Fe-2S"/>
</dbReference>
<dbReference type="Gene3D" id="2.102.10.10">
    <property type="entry name" value="Rieske [2Fe-2S] iron-sulphur domain"/>
    <property type="match status" value="1"/>
</dbReference>
<gene>
    <name evidence="8" type="ORF">LX66_0940</name>
</gene>
<protein>
    <submittedName>
        <fullName evidence="8">3-phenylpropionate/trans-cinnamate dioxygenase ferredoxin subunit</fullName>
    </submittedName>
</protein>
<dbReference type="PANTHER" id="PTHR21496:SF0">
    <property type="entry name" value="RIESKE DOMAIN-CONTAINING PROTEIN"/>
    <property type="match status" value="1"/>
</dbReference>
<evidence type="ECO:0000259" key="7">
    <source>
        <dbReference type="PROSITE" id="PS51296"/>
    </source>
</evidence>
<accession>A0A562TDD1</accession>
<evidence type="ECO:0000313" key="8">
    <source>
        <dbReference type="EMBL" id="TWI91567.1"/>
    </source>
</evidence>
<evidence type="ECO:0000256" key="2">
    <source>
        <dbReference type="ARBA" id="ARBA00022723"/>
    </source>
</evidence>
<keyword evidence="8" id="KW-0560">Oxidoreductase</keyword>
<evidence type="ECO:0000256" key="3">
    <source>
        <dbReference type="ARBA" id="ARBA00023004"/>
    </source>
</evidence>
<reference evidence="8 9" key="1">
    <citation type="journal article" date="2013" name="Stand. Genomic Sci.">
        <title>Genomic Encyclopedia of Type Strains, Phase I: The one thousand microbial genomes (KMG-I) project.</title>
        <authorList>
            <person name="Kyrpides N.C."/>
            <person name="Woyke T."/>
            <person name="Eisen J.A."/>
            <person name="Garrity G."/>
            <person name="Lilburn T.G."/>
            <person name="Beck B.J."/>
            <person name="Whitman W.B."/>
            <person name="Hugenholtz P."/>
            <person name="Klenk H.P."/>
        </authorList>
    </citation>
    <scope>NUCLEOTIDE SEQUENCE [LARGE SCALE GENOMIC DNA]</scope>
    <source>
        <strain evidence="8 9">DSM 13484</strain>
    </source>
</reference>
<dbReference type="InterPro" id="IPR036922">
    <property type="entry name" value="Rieske_2Fe-2S_sf"/>
</dbReference>
<organism evidence="8 9">
    <name type="scientific">Chitinophaga japonensis</name>
    <name type="common">Flexibacter japonensis</name>
    <dbReference type="NCBI Taxonomy" id="104662"/>
    <lineage>
        <taxon>Bacteria</taxon>
        <taxon>Pseudomonadati</taxon>
        <taxon>Bacteroidota</taxon>
        <taxon>Chitinophagia</taxon>
        <taxon>Chitinophagales</taxon>
        <taxon>Chitinophagaceae</taxon>
        <taxon>Chitinophaga</taxon>
    </lineage>
</organism>
<evidence type="ECO:0000256" key="6">
    <source>
        <dbReference type="ARBA" id="ARBA00038001"/>
    </source>
</evidence>
<dbReference type="CDD" id="cd03467">
    <property type="entry name" value="Rieske"/>
    <property type="match status" value="1"/>
</dbReference>
<keyword evidence="9" id="KW-1185">Reference proteome</keyword>
<dbReference type="EMBL" id="VLLG01000002">
    <property type="protein sequence ID" value="TWI91567.1"/>
    <property type="molecule type" value="Genomic_DNA"/>
</dbReference>
<dbReference type="Proteomes" id="UP000316778">
    <property type="component" value="Unassembled WGS sequence"/>
</dbReference>
<evidence type="ECO:0000256" key="4">
    <source>
        <dbReference type="ARBA" id="ARBA00023014"/>
    </source>
</evidence>
<evidence type="ECO:0000313" key="9">
    <source>
        <dbReference type="Proteomes" id="UP000316778"/>
    </source>
</evidence>